<dbReference type="STRING" id="1384054.N790_11775"/>
<dbReference type="EMBL" id="AVCH01000205">
    <property type="protein sequence ID" value="KFN42155.1"/>
    <property type="molecule type" value="Genomic_DNA"/>
</dbReference>
<dbReference type="EC" id="2.4.99.12" evidence="4 12"/>
<evidence type="ECO:0000256" key="4">
    <source>
        <dbReference type="ARBA" id="ARBA00012621"/>
    </source>
</evidence>
<evidence type="ECO:0000256" key="12">
    <source>
        <dbReference type="RuleBase" id="RU365103"/>
    </source>
</evidence>
<gene>
    <name evidence="14" type="ORF">N790_11775</name>
</gene>
<evidence type="ECO:0000256" key="9">
    <source>
        <dbReference type="ARBA" id="ARBA00049183"/>
    </source>
</evidence>
<reference evidence="14 15" key="1">
    <citation type="submission" date="2013-09" db="EMBL/GenBank/DDBJ databases">
        <title>Genome sequencing of Arenimonas malthae.</title>
        <authorList>
            <person name="Chen F."/>
            <person name="Wang G."/>
        </authorList>
    </citation>
    <scope>NUCLEOTIDE SEQUENCE [LARGE SCALE GENOMIC DNA]</scope>
    <source>
        <strain evidence="14 15">CC-JY-1</strain>
    </source>
</reference>
<dbReference type="GO" id="GO:0043842">
    <property type="term" value="F:Kdo transferase activity"/>
    <property type="evidence" value="ECO:0007669"/>
    <property type="project" value="UniProtKB-EC"/>
</dbReference>
<evidence type="ECO:0000256" key="10">
    <source>
        <dbReference type="PIRSR" id="PIRSR639901-1"/>
    </source>
</evidence>
<keyword evidence="12" id="KW-0448">Lipopolysaccharide biosynthesis</keyword>
<dbReference type="eggNOG" id="COG1519">
    <property type="taxonomic scope" value="Bacteria"/>
</dbReference>
<keyword evidence="12" id="KW-0472">Membrane</keyword>
<evidence type="ECO:0000256" key="8">
    <source>
        <dbReference type="ARBA" id="ARBA00031445"/>
    </source>
</evidence>
<feature type="site" description="Transition state stabilizer" evidence="11">
    <location>
        <position position="209"/>
    </location>
</feature>
<comment type="pathway">
    <text evidence="2 12">Bacterial outer membrane biogenesis; LPS core biosynthesis.</text>
</comment>
<dbReference type="Gene3D" id="3.40.50.2000">
    <property type="entry name" value="Glycogen Phosphorylase B"/>
    <property type="match status" value="1"/>
</dbReference>
<dbReference type="InterPro" id="IPR007507">
    <property type="entry name" value="Glycos_transf_N"/>
</dbReference>
<organism evidence="14 15">
    <name type="scientific">Arenimonas malthae CC-JY-1</name>
    <dbReference type="NCBI Taxonomy" id="1384054"/>
    <lineage>
        <taxon>Bacteria</taxon>
        <taxon>Pseudomonadati</taxon>
        <taxon>Pseudomonadota</taxon>
        <taxon>Gammaproteobacteria</taxon>
        <taxon>Lysobacterales</taxon>
        <taxon>Lysobacteraceae</taxon>
        <taxon>Arenimonas</taxon>
    </lineage>
</organism>
<evidence type="ECO:0000256" key="11">
    <source>
        <dbReference type="PIRSR" id="PIRSR639901-2"/>
    </source>
</evidence>
<evidence type="ECO:0000313" key="15">
    <source>
        <dbReference type="Proteomes" id="UP000029392"/>
    </source>
</evidence>
<evidence type="ECO:0000256" key="2">
    <source>
        <dbReference type="ARBA" id="ARBA00004713"/>
    </source>
</evidence>
<feature type="domain" description="3-deoxy-D-manno-octulosonic-acid transferase N-terminal" evidence="13">
    <location>
        <begin position="33"/>
        <end position="211"/>
    </location>
</feature>
<dbReference type="GO" id="GO:0009245">
    <property type="term" value="P:lipid A biosynthetic process"/>
    <property type="evidence" value="ECO:0007669"/>
    <property type="project" value="TreeGrafter"/>
</dbReference>
<keyword evidence="12" id="KW-1003">Cell membrane</keyword>
<evidence type="ECO:0000256" key="3">
    <source>
        <dbReference type="ARBA" id="ARBA00006380"/>
    </source>
</evidence>
<dbReference type="PATRIC" id="fig|1384054.3.peg.2589"/>
<dbReference type="NCBIfam" id="NF004388">
    <property type="entry name" value="PRK05749.1-4"/>
    <property type="match status" value="1"/>
</dbReference>
<dbReference type="AlphaFoldDB" id="A0A091BCL0"/>
<dbReference type="GO" id="GO:0005886">
    <property type="term" value="C:plasma membrane"/>
    <property type="evidence" value="ECO:0007669"/>
    <property type="project" value="UniProtKB-SubCell"/>
</dbReference>
<dbReference type="InterPro" id="IPR038107">
    <property type="entry name" value="Glycos_transf_N_sf"/>
</dbReference>
<protein>
    <recommendedName>
        <fullName evidence="5 12">3-deoxy-D-manno-octulosonic acid transferase</fullName>
        <shortName evidence="12">Kdo transferase</shortName>
        <ecNumber evidence="4 12">2.4.99.12</ecNumber>
    </recommendedName>
    <alternativeName>
        <fullName evidence="8 12">Lipid IV(A) 3-deoxy-D-manno-octulosonic acid transferase</fullName>
    </alternativeName>
</protein>
<evidence type="ECO:0000259" key="13">
    <source>
        <dbReference type="Pfam" id="PF04413"/>
    </source>
</evidence>
<dbReference type="Pfam" id="PF04413">
    <property type="entry name" value="Glycos_transf_N"/>
    <property type="match status" value="1"/>
</dbReference>
<dbReference type="PANTHER" id="PTHR42755">
    <property type="entry name" value="3-DEOXY-MANNO-OCTULOSONATE CYTIDYLYLTRANSFERASE"/>
    <property type="match status" value="1"/>
</dbReference>
<keyword evidence="7" id="KW-0735">Signal-anchor</keyword>
<accession>A0A091BCL0</accession>
<evidence type="ECO:0000313" key="14">
    <source>
        <dbReference type="EMBL" id="KFN42155.1"/>
    </source>
</evidence>
<keyword evidence="6 12" id="KW-0808">Transferase</keyword>
<comment type="subcellular location">
    <subcellularLocation>
        <location evidence="1">Cell inner membrane</location>
        <topology evidence="1">Single-pass membrane protein</topology>
        <orientation evidence="1">Cytoplasmic side</orientation>
    </subcellularLocation>
    <subcellularLocation>
        <location evidence="12">Cell membrane</location>
    </subcellularLocation>
</comment>
<evidence type="ECO:0000256" key="1">
    <source>
        <dbReference type="ARBA" id="ARBA00004388"/>
    </source>
</evidence>
<proteinExistence type="inferred from homology"/>
<feature type="site" description="Transition state stabilizer" evidence="11">
    <location>
        <position position="131"/>
    </location>
</feature>
<dbReference type="Proteomes" id="UP000029392">
    <property type="component" value="Unassembled WGS sequence"/>
</dbReference>
<dbReference type="Gene3D" id="3.40.50.11720">
    <property type="entry name" value="3-Deoxy-D-manno-octulosonic-acid transferase, N-terminal domain"/>
    <property type="match status" value="1"/>
</dbReference>
<dbReference type="PANTHER" id="PTHR42755:SF1">
    <property type="entry name" value="3-DEOXY-D-MANNO-OCTULOSONIC ACID TRANSFERASE, MITOCHONDRIAL-RELATED"/>
    <property type="match status" value="1"/>
</dbReference>
<sequence length="426" mass="47551">MLMGLYALVLRLAFPITLYHLIWRGMRQREYLQRWTERYGWLEGKLDLHDSIWVHAVSVGEVIAARPLVDGLLQRYPGRPLLVTTITPTGSERVRALWGDRVKHVYLPYDLRSMVRRFLDRARPALAIIVETEIWLNLYVECARRGVPLMMVNARLSERSLRGYLPVRALAKVAMQAVSLVAAQSRADAERLAQIGANPARVVVTGNLKYDLHLPEGVAEQALLWRRGWGESRPVWIAASTHGPEEAQVLAAHQRLLAERPDALLLWAPRHPERFGPVAESLREAGLKVRCRRSQRLPGRTTQVFVIDTIGELLWFFAAADLAFVGGSLCRVGGHNVLEPASLGVPSVVGPHTFNFTEVTNRLRDGGGLLQVADGEQMADAVRGLIADPERRRRMGQAARTEMRALAGALARTLELADQVLAGRRG</sequence>
<dbReference type="UniPathway" id="UPA00958"/>
<dbReference type="GO" id="GO:0009244">
    <property type="term" value="P:lipopolysaccharide core region biosynthetic process"/>
    <property type="evidence" value="ECO:0007669"/>
    <property type="project" value="UniProtKB-UniRule"/>
</dbReference>
<dbReference type="SUPFAM" id="SSF53756">
    <property type="entry name" value="UDP-Glycosyltransferase/glycogen phosphorylase"/>
    <property type="match status" value="1"/>
</dbReference>
<evidence type="ECO:0000256" key="5">
    <source>
        <dbReference type="ARBA" id="ARBA00019077"/>
    </source>
</evidence>
<feature type="active site" description="Proton acceptor" evidence="10">
    <location>
        <position position="61"/>
    </location>
</feature>
<keyword evidence="15" id="KW-1185">Reference proteome</keyword>
<comment type="function">
    <text evidence="12">Involved in lipopolysaccharide (LPS) biosynthesis. Catalyzes the transfer of 3-deoxy-D-manno-octulosonate (Kdo) residue(s) from CMP-Kdo to lipid IV(A), the tetraacyldisaccharide-1,4'-bisphosphate precursor of lipid A.</text>
</comment>
<comment type="similarity">
    <text evidence="3">Belongs to the glycosyltransferase group 1 family. Glycosyltransferase 30 subfamily.</text>
</comment>
<comment type="catalytic activity">
    <reaction evidence="9 12">
        <text>lipid IVA (E. coli) + CMP-3-deoxy-beta-D-manno-octulosonate = alpha-Kdo-(2-&gt;6)-lipid IVA (E. coli) + CMP + H(+)</text>
        <dbReference type="Rhea" id="RHEA:28066"/>
        <dbReference type="ChEBI" id="CHEBI:15378"/>
        <dbReference type="ChEBI" id="CHEBI:58603"/>
        <dbReference type="ChEBI" id="CHEBI:60364"/>
        <dbReference type="ChEBI" id="CHEBI:60377"/>
        <dbReference type="ChEBI" id="CHEBI:85987"/>
        <dbReference type="EC" id="2.4.99.12"/>
    </reaction>
</comment>
<dbReference type="InterPro" id="IPR039901">
    <property type="entry name" value="Kdotransferase"/>
</dbReference>
<comment type="caution">
    <text evidence="14">The sequence shown here is derived from an EMBL/GenBank/DDBJ whole genome shotgun (WGS) entry which is preliminary data.</text>
</comment>
<dbReference type="FunFam" id="3.40.50.11720:FF:000001">
    <property type="entry name" value="3-deoxy-D-manno-octulosonic acid transferase"/>
    <property type="match status" value="1"/>
</dbReference>
<name>A0A091BCL0_9GAMM</name>
<evidence type="ECO:0000256" key="7">
    <source>
        <dbReference type="ARBA" id="ARBA00022968"/>
    </source>
</evidence>
<dbReference type="FunFam" id="3.40.50.2000:FF:000032">
    <property type="entry name" value="3-deoxy-D-manno-octulosonic acid transferase"/>
    <property type="match status" value="1"/>
</dbReference>
<evidence type="ECO:0000256" key="6">
    <source>
        <dbReference type="ARBA" id="ARBA00022679"/>
    </source>
</evidence>
<keyword evidence="7" id="KW-0812">Transmembrane</keyword>